<keyword evidence="8" id="KW-0808">Transferase</keyword>
<dbReference type="GO" id="GO:0008915">
    <property type="term" value="F:lipid-A-disaccharide synthase activity"/>
    <property type="evidence" value="ECO:0007669"/>
    <property type="project" value="UniProtKB-EC"/>
</dbReference>
<evidence type="ECO:0000256" key="5">
    <source>
        <dbReference type="ARBA" id="ARBA00022516"/>
    </source>
</evidence>
<comment type="caution">
    <text evidence="11">The sequence shown here is derived from an EMBL/GenBank/DDBJ whole genome shotgun (WGS) entry which is preliminary data.</text>
</comment>
<comment type="catalytic activity">
    <reaction evidence="10">
        <text>a lipid X + a UDP-2-N,3-O-bis[(3R)-3-hydroxyacyl]-alpha-D-glucosamine = a lipid A disaccharide + UDP + H(+)</text>
        <dbReference type="Rhea" id="RHEA:67828"/>
        <dbReference type="ChEBI" id="CHEBI:15378"/>
        <dbReference type="ChEBI" id="CHEBI:58223"/>
        <dbReference type="ChEBI" id="CHEBI:137748"/>
        <dbReference type="ChEBI" id="CHEBI:176338"/>
        <dbReference type="ChEBI" id="CHEBI:176343"/>
        <dbReference type="EC" id="2.4.1.182"/>
    </reaction>
</comment>
<dbReference type="SUPFAM" id="SSF53756">
    <property type="entry name" value="UDP-Glycosyltransferase/glycogen phosphorylase"/>
    <property type="match status" value="1"/>
</dbReference>
<reference evidence="11 12" key="1">
    <citation type="submission" date="2015-03" db="EMBL/GenBank/DDBJ databases">
        <authorList>
            <person name="Hassan Y.I."/>
            <person name="Lepp D."/>
            <person name="Zhou T."/>
        </authorList>
    </citation>
    <scope>NUCLEOTIDE SEQUENCE [LARGE SCALE GENOMIC DNA]</scope>
    <source>
        <strain evidence="11 12">GH2-10</strain>
    </source>
</reference>
<name>A0A0F5L8W8_9HYPH</name>
<dbReference type="GO" id="GO:0016020">
    <property type="term" value="C:membrane"/>
    <property type="evidence" value="ECO:0007669"/>
    <property type="project" value="GOC"/>
</dbReference>
<dbReference type="Pfam" id="PF02684">
    <property type="entry name" value="LpxB"/>
    <property type="match status" value="1"/>
</dbReference>
<gene>
    <name evidence="11" type="ORF">VW35_13165</name>
</gene>
<keyword evidence="6" id="KW-0441">Lipid A biosynthesis</keyword>
<keyword evidence="12" id="KW-1185">Reference proteome</keyword>
<evidence type="ECO:0000256" key="1">
    <source>
        <dbReference type="ARBA" id="ARBA00002056"/>
    </source>
</evidence>
<dbReference type="RefSeq" id="WP_046143509.1">
    <property type="nucleotide sequence ID" value="NZ_LAJG01000023.1"/>
</dbReference>
<dbReference type="InterPro" id="IPR003835">
    <property type="entry name" value="Glyco_trans_19"/>
</dbReference>
<comment type="function">
    <text evidence="1">Condensation of UDP-2,3-diacylglucosamine and 2,3-diacylglucosamine-1-phosphate to form lipid A disaccharide, a precursor of lipid A, a phosphorylated glycolipid that anchors the lipopolysaccharide to the outer membrane of the cell.</text>
</comment>
<evidence type="ECO:0000256" key="7">
    <source>
        <dbReference type="ARBA" id="ARBA00022676"/>
    </source>
</evidence>
<evidence type="ECO:0000256" key="4">
    <source>
        <dbReference type="ARBA" id="ARBA00020902"/>
    </source>
</evidence>
<sequence length="381" mass="41459">MADAVAPPKALRLFVLAGEPSGDRIAADLVRRLRQRVPVVVTGVGGDALASEGQVSLFDMNELSVMGWADVLPRLPKLLWRARQVARAIVKSRPDVAVLVDAQVFSAIVAKQVHKAAPDIPVVLCVAPAVWAWKPERAQELKPHFREVMAVLPFEPAFMREAGGPKTSYIGHPAATALQFREQRPSQGQILLLPGSRDGELRRHLPLMREVASALSGHSAVNGFVLPTPRRLVKTLEQRVADWPVKVDVITGEDRKAAAMNAAVAAVAVTGTVTLELALAGVPMVTTYLADKGQAKRWFKYQVKYASLPNAILDRPLVPEILQIEPDPAALSGAIRELLDSPAKAEAQVQGFAEIRCLMENGTLEDPKVDPAERVLNYWRP</sequence>
<dbReference type="OrthoDB" id="9801642at2"/>
<proteinExistence type="inferred from homology"/>
<dbReference type="Proteomes" id="UP000033514">
    <property type="component" value="Unassembled WGS sequence"/>
</dbReference>
<keyword evidence="9" id="KW-0443">Lipid metabolism</keyword>
<evidence type="ECO:0000313" key="11">
    <source>
        <dbReference type="EMBL" id="KKB78052.1"/>
    </source>
</evidence>
<dbReference type="EC" id="2.4.1.182" evidence="3"/>
<protein>
    <recommendedName>
        <fullName evidence="4">Lipid-A-disaccharide synthase</fullName>
        <ecNumber evidence="3">2.4.1.182</ecNumber>
    </recommendedName>
</protein>
<evidence type="ECO:0000256" key="6">
    <source>
        <dbReference type="ARBA" id="ARBA00022556"/>
    </source>
</evidence>
<dbReference type="STRING" id="361041.VW35_13165"/>
<evidence type="ECO:0000256" key="8">
    <source>
        <dbReference type="ARBA" id="ARBA00022679"/>
    </source>
</evidence>
<accession>A0A0F5L8W8</accession>
<evidence type="ECO:0000256" key="2">
    <source>
        <dbReference type="ARBA" id="ARBA00007868"/>
    </source>
</evidence>
<dbReference type="GO" id="GO:0005543">
    <property type="term" value="F:phospholipid binding"/>
    <property type="evidence" value="ECO:0007669"/>
    <property type="project" value="TreeGrafter"/>
</dbReference>
<comment type="similarity">
    <text evidence="2">Belongs to the LpxB family.</text>
</comment>
<dbReference type="GO" id="GO:0009245">
    <property type="term" value="P:lipid A biosynthetic process"/>
    <property type="evidence" value="ECO:0007669"/>
    <property type="project" value="UniProtKB-KW"/>
</dbReference>
<evidence type="ECO:0000256" key="9">
    <source>
        <dbReference type="ARBA" id="ARBA00023098"/>
    </source>
</evidence>
<dbReference type="PATRIC" id="fig|361041.3.peg.2017"/>
<dbReference type="PANTHER" id="PTHR30372:SF4">
    <property type="entry name" value="LIPID-A-DISACCHARIDE SYNTHASE, MITOCHONDRIAL-RELATED"/>
    <property type="match status" value="1"/>
</dbReference>
<dbReference type="EMBL" id="LAJG01000023">
    <property type="protein sequence ID" value="KKB78052.1"/>
    <property type="molecule type" value="Genomic_DNA"/>
</dbReference>
<keyword evidence="7" id="KW-0328">Glycosyltransferase</keyword>
<keyword evidence="5" id="KW-0444">Lipid biosynthesis</keyword>
<dbReference type="PANTHER" id="PTHR30372">
    <property type="entry name" value="LIPID-A-DISACCHARIDE SYNTHASE"/>
    <property type="match status" value="1"/>
</dbReference>
<evidence type="ECO:0000256" key="10">
    <source>
        <dbReference type="ARBA" id="ARBA00048975"/>
    </source>
</evidence>
<organism evidence="11 12">
    <name type="scientific">Devosia soli</name>
    <dbReference type="NCBI Taxonomy" id="361041"/>
    <lineage>
        <taxon>Bacteria</taxon>
        <taxon>Pseudomonadati</taxon>
        <taxon>Pseudomonadota</taxon>
        <taxon>Alphaproteobacteria</taxon>
        <taxon>Hyphomicrobiales</taxon>
        <taxon>Devosiaceae</taxon>
        <taxon>Devosia</taxon>
    </lineage>
</organism>
<evidence type="ECO:0000313" key="12">
    <source>
        <dbReference type="Proteomes" id="UP000033514"/>
    </source>
</evidence>
<evidence type="ECO:0000256" key="3">
    <source>
        <dbReference type="ARBA" id="ARBA00012687"/>
    </source>
</evidence>
<dbReference type="AlphaFoldDB" id="A0A0F5L8W8"/>